<evidence type="ECO:0000256" key="4">
    <source>
        <dbReference type="HAMAP-Rule" id="MF_00295"/>
    </source>
</evidence>
<dbReference type="SUPFAM" id="SSF52317">
    <property type="entry name" value="Class I glutamine amidotransferase-like"/>
    <property type="match status" value="1"/>
</dbReference>
<feature type="active site" evidence="4">
    <location>
        <position position="222"/>
    </location>
</feature>
<keyword evidence="4" id="KW-0486">Methionine biosynthesis</keyword>
<evidence type="ECO:0000256" key="3">
    <source>
        <dbReference type="ARBA" id="ARBA00023315"/>
    </source>
</evidence>
<dbReference type="InterPro" id="IPR029062">
    <property type="entry name" value="Class_I_gatase-like"/>
</dbReference>
<protein>
    <recommendedName>
        <fullName evidence="4">Homoserine O-acetyltransferase</fullName>
        <shortName evidence="4">HAT</shortName>
        <ecNumber evidence="4">2.3.1.31</ecNumber>
    </recommendedName>
    <alternativeName>
        <fullName evidence="4">Homoserine transacetylase</fullName>
        <shortName evidence="4">HTA</shortName>
    </alternativeName>
</protein>
<evidence type="ECO:0000313" key="6">
    <source>
        <dbReference type="EMBL" id="RZU52382.1"/>
    </source>
</evidence>
<dbReference type="Pfam" id="PF04204">
    <property type="entry name" value="HTS"/>
    <property type="match status" value="1"/>
</dbReference>
<dbReference type="EMBL" id="SHKY01000001">
    <property type="protein sequence ID" value="RZU52382.1"/>
    <property type="molecule type" value="Genomic_DNA"/>
</dbReference>
<dbReference type="InterPro" id="IPR033752">
    <property type="entry name" value="MetA_family"/>
</dbReference>
<name>A0A4Q7ZMY3_9ACTN</name>
<sequence>MTAALTHRDTGLLTAEPRRTPRIGIINLMPQAQQYEQWLLPQLSAARPFEPVWIRLNERKFSLDDPAHIAAQYVRHADAVAHAPLDALIVTGAAVEHLPYEEVRFLPELAPIVQRTAEAGTPVLGLCWGALAVAHILYGLPKQTYPVKVSGIYETDRLVDDGPIAAVLDDRFWSTHSRFAGFDDDALDASGTVRAVARSAEAGTVIAESHDHGVVMHIGHPEYAGGRLADEYHRDLGAGLPDVRPPANVDLTQPVNLWRSHSLIFFASWVRLVHQRMAAR</sequence>
<comment type="catalytic activity">
    <reaction evidence="4">
        <text>L-homoserine + acetyl-CoA = O-acetyl-L-homoserine + CoA</text>
        <dbReference type="Rhea" id="RHEA:13701"/>
        <dbReference type="ChEBI" id="CHEBI:57287"/>
        <dbReference type="ChEBI" id="CHEBI:57288"/>
        <dbReference type="ChEBI" id="CHEBI:57476"/>
        <dbReference type="ChEBI" id="CHEBI:57716"/>
        <dbReference type="EC" id="2.3.1.31"/>
    </reaction>
</comment>
<dbReference type="EC" id="2.3.1.31" evidence="4"/>
<dbReference type="OrthoDB" id="9772423at2"/>
<keyword evidence="4" id="KW-0963">Cytoplasm</keyword>
<organism evidence="6 7">
    <name type="scientific">Krasilnikovia cinnamomea</name>
    <dbReference type="NCBI Taxonomy" id="349313"/>
    <lineage>
        <taxon>Bacteria</taxon>
        <taxon>Bacillati</taxon>
        <taxon>Actinomycetota</taxon>
        <taxon>Actinomycetes</taxon>
        <taxon>Micromonosporales</taxon>
        <taxon>Micromonosporaceae</taxon>
        <taxon>Krasilnikovia</taxon>
    </lineage>
</organism>
<comment type="function">
    <text evidence="4">Transfers an acetyl group from acetyl-CoA to L-homoserine, forming acetyl-L-homoserine.</text>
</comment>
<gene>
    <name evidence="4" type="primary">metAA</name>
    <name evidence="6" type="ORF">EV385_4240</name>
</gene>
<keyword evidence="3 4" id="KW-0012">Acyltransferase</keyword>
<dbReference type="PIRSF" id="PIRSF000450">
    <property type="entry name" value="H_ser_succinyltr"/>
    <property type="match status" value="1"/>
</dbReference>
<evidence type="ECO:0000256" key="2">
    <source>
        <dbReference type="ARBA" id="ARBA00022679"/>
    </source>
</evidence>
<comment type="subcellular location">
    <subcellularLocation>
        <location evidence="4">Cytoplasm</location>
    </subcellularLocation>
</comment>
<accession>A0A4Q7ZMY3</accession>
<comment type="pathway">
    <text evidence="4">Amino-acid biosynthesis; L-methionine biosynthesis via de novo pathway; O-acetyl-L-homoserine from L-homoserine: step 1/1.</text>
</comment>
<dbReference type="Gene3D" id="3.40.50.880">
    <property type="match status" value="1"/>
</dbReference>
<dbReference type="GO" id="GO:0008899">
    <property type="term" value="F:homoserine O-succinyltransferase activity"/>
    <property type="evidence" value="ECO:0007669"/>
    <property type="project" value="UniProtKB-UniRule"/>
</dbReference>
<comment type="caution">
    <text evidence="4">Lacks conserved residue(s) required for the propagation of feature annotation.</text>
</comment>
<evidence type="ECO:0000313" key="7">
    <source>
        <dbReference type="Proteomes" id="UP000292564"/>
    </source>
</evidence>
<keyword evidence="7" id="KW-1185">Reference proteome</keyword>
<evidence type="ECO:0000256" key="1">
    <source>
        <dbReference type="ARBA" id="ARBA00022605"/>
    </source>
</evidence>
<evidence type="ECO:0000256" key="5">
    <source>
        <dbReference type="PIRSR" id="PIRSR000450-1"/>
    </source>
</evidence>
<dbReference type="UniPathway" id="UPA00051">
    <property type="reaction ID" value="UER00074"/>
</dbReference>
<feature type="binding site" evidence="4">
    <location>
        <position position="234"/>
    </location>
    <ligand>
        <name>substrate</name>
    </ligand>
</feature>
<dbReference type="GO" id="GO:0009086">
    <property type="term" value="P:methionine biosynthetic process"/>
    <property type="evidence" value="ECO:0007669"/>
    <property type="project" value="UniProtKB-UniRule"/>
</dbReference>
<feature type="binding site" evidence="4">
    <location>
        <position position="148"/>
    </location>
    <ligand>
        <name>substrate</name>
    </ligand>
</feature>
<comment type="similarity">
    <text evidence="4">Belongs to the MetA family.</text>
</comment>
<feature type="site" description="Important for acyl-CoA specificity" evidence="4">
    <location>
        <position position="96"/>
    </location>
</feature>
<dbReference type="AlphaFoldDB" id="A0A4Q7ZMY3"/>
<dbReference type="PANTHER" id="PTHR20919">
    <property type="entry name" value="HOMOSERINE O-SUCCINYLTRANSFERASE"/>
    <property type="match status" value="1"/>
</dbReference>
<dbReference type="PANTHER" id="PTHR20919:SF0">
    <property type="entry name" value="HOMOSERINE O-SUCCINYLTRANSFERASE"/>
    <property type="match status" value="1"/>
</dbReference>
<keyword evidence="2 4" id="KW-0808">Transferase</keyword>
<dbReference type="Proteomes" id="UP000292564">
    <property type="component" value="Unassembled WGS sequence"/>
</dbReference>
<feature type="active site" description="Acyl-thioester intermediate" evidence="4 5">
    <location>
        <position position="127"/>
    </location>
</feature>
<feature type="active site" description="Proton acceptor" evidence="4">
    <location>
        <position position="220"/>
    </location>
</feature>
<feature type="site" description="Important for substrate specificity" evidence="4">
    <location>
        <position position="177"/>
    </location>
</feature>
<feature type="binding site" evidence="4">
    <location>
        <position position="177"/>
    </location>
    <ligand>
        <name>substrate</name>
    </ligand>
</feature>
<keyword evidence="1 4" id="KW-0028">Amino-acid biosynthesis</keyword>
<dbReference type="GO" id="GO:0005737">
    <property type="term" value="C:cytoplasm"/>
    <property type="evidence" value="ECO:0007669"/>
    <property type="project" value="UniProtKB-SubCell"/>
</dbReference>
<dbReference type="RefSeq" id="WP_130511005.1">
    <property type="nucleotide sequence ID" value="NZ_SHKY01000001.1"/>
</dbReference>
<comment type="caution">
    <text evidence="6">The sequence shown here is derived from an EMBL/GenBank/DDBJ whole genome shotgun (WGS) entry which is preliminary data.</text>
</comment>
<dbReference type="GO" id="GO:0004414">
    <property type="term" value="F:homoserine O-acetyltransferase activity"/>
    <property type="evidence" value="ECO:0007669"/>
    <property type="project" value="UniProtKB-EC"/>
</dbReference>
<dbReference type="HAMAP" id="MF_00295">
    <property type="entry name" value="MetA_acyltransf"/>
    <property type="match status" value="1"/>
</dbReference>
<reference evidence="6 7" key="1">
    <citation type="submission" date="2019-02" db="EMBL/GenBank/DDBJ databases">
        <title>Sequencing the genomes of 1000 actinobacteria strains.</title>
        <authorList>
            <person name="Klenk H.-P."/>
        </authorList>
    </citation>
    <scope>NUCLEOTIDE SEQUENCE [LARGE SCALE GENOMIC DNA]</scope>
    <source>
        <strain evidence="6 7">DSM 45162</strain>
    </source>
</reference>
<proteinExistence type="inferred from homology"/>